<name>A0AAD4GDC8_BOLED</name>
<comment type="subcellular location">
    <subcellularLocation>
        <location evidence="1">Secreted</location>
    </subcellularLocation>
</comment>
<dbReference type="AlphaFoldDB" id="A0AAD4GDC8"/>
<feature type="chain" id="PRO_5042002941" evidence="4">
    <location>
        <begin position="20"/>
        <end position="150"/>
    </location>
</feature>
<protein>
    <submittedName>
        <fullName evidence="5">Cerato-platanin</fullName>
    </submittedName>
</protein>
<keyword evidence="6" id="KW-1185">Reference proteome</keyword>
<evidence type="ECO:0000256" key="2">
    <source>
        <dbReference type="ARBA" id="ARBA00010421"/>
    </source>
</evidence>
<dbReference type="EMBL" id="WHUW01000018">
    <property type="protein sequence ID" value="KAF8437592.1"/>
    <property type="molecule type" value="Genomic_DNA"/>
</dbReference>
<keyword evidence="4" id="KW-0732">Signal</keyword>
<reference evidence="5" key="1">
    <citation type="submission" date="2019-10" db="EMBL/GenBank/DDBJ databases">
        <authorList>
            <consortium name="DOE Joint Genome Institute"/>
            <person name="Kuo A."/>
            <person name="Miyauchi S."/>
            <person name="Kiss E."/>
            <person name="Drula E."/>
            <person name="Kohler A."/>
            <person name="Sanchez-Garcia M."/>
            <person name="Andreopoulos B."/>
            <person name="Barry K.W."/>
            <person name="Bonito G."/>
            <person name="Buee M."/>
            <person name="Carver A."/>
            <person name="Chen C."/>
            <person name="Cichocki N."/>
            <person name="Clum A."/>
            <person name="Culley D."/>
            <person name="Crous P.W."/>
            <person name="Fauchery L."/>
            <person name="Girlanda M."/>
            <person name="Hayes R."/>
            <person name="Keri Z."/>
            <person name="LaButti K."/>
            <person name="Lipzen A."/>
            <person name="Lombard V."/>
            <person name="Magnuson J."/>
            <person name="Maillard F."/>
            <person name="Morin E."/>
            <person name="Murat C."/>
            <person name="Nolan M."/>
            <person name="Ohm R."/>
            <person name="Pangilinan J."/>
            <person name="Pereira M."/>
            <person name="Perotto S."/>
            <person name="Peter M."/>
            <person name="Riley R."/>
            <person name="Sitrit Y."/>
            <person name="Stielow B."/>
            <person name="Szollosi G."/>
            <person name="Zifcakova L."/>
            <person name="Stursova M."/>
            <person name="Spatafora J.W."/>
            <person name="Tedersoo L."/>
            <person name="Vaario L.-M."/>
            <person name="Yamada A."/>
            <person name="Yan M."/>
            <person name="Wang P."/>
            <person name="Xu J."/>
            <person name="Bruns T."/>
            <person name="Baldrian P."/>
            <person name="Vilgalys R."/>
            <person name="Henrissat B."/>
            <person name="Grigoriev I.V."/>
            <person name="Hibbett D."/>
            <person name="Nagy L.G."/>
            <person name="Martin F.M."/>
        </authorList>
    </citation>
    <scope>NUCLEOTIDE SEQUENCE</scope>
    <source>
        <strain evidence="5">BED1</strain>
    </source>
</reference>
<reference evidence="5" key="2">
    <citation type="journal article" date="2020" name="Nat. Commun.">
        <title>Large-scale genome sequencing of mycorrhizal fungi provides insights into the early evolution of symbiotic traits.</title>
        <authorList>
            <person name="Miyauchi S."/>
            <person name="Kiss E."/>
            <person name="Kuo A."/>
            <person name="Drula E."/>
            <person name="Kohler A."/>
            <person name="Sanchez-Garcia M."/>
            <person name="Morin E."/>
            <person name="Andreopoulos B."/>
            <person name="Barry K.W."/>
            <person name="Bonito G."/>
            <person name="Buee M."/>
            <person name="Carver A."/>
            <person name="Chen C."/>
            <person name="Cichocki N."/>
            <person name="Clum A."/>
            <person name="Culley D."/>
            <person name="Crous P.W."/>
            <person name="Fauchery L."/>
            <person name="Girlanda M."/>
            <person name="Hayes R.D."/>
            <person name="Keri Z."/>
            <person name="LaButti K."/>
            <person name="Lipzen A."/>
            <person name="Lombard V."/>
            <person name="Magnuson J."/>
            <person name="Maillard F."/>
            <person name="Murat C."/>
            <person name="Nolan M."/>
            <person name="Ohm R.A."/>
            <person name="Pangilinan J."/>
            <person name="Pereira M.F."/>
            <person name="Perotto S."/>
            <person name="Peter M."/>
            <person name="Pfister S."/>
            <person name="Riley R."/>
            <person name="Sitrit Y."/>
            <person name="Stielow J.B."/>
            <person name="Szollosi G."/>
            <person name="Zifcakova L."/>
            <person name="Stursova M."/>
            <person name="Spatafora J.W."/>
            <person name="Tedersoo L."/>
            <person name="Vaario L.M."/>
            <person name="Yamada A."/>
            <person name="Yan M."/>
            <person name="Wang P."/>
            <person name="Xu J."/>
            <person name="Bruns T."/>
            <person name="Baldrian P."/>
            <person name="Vilgalys R."/>
            <person name="Dunand C."/>
            <person name="Henrissat B."/>
            <person name="Grigoriev I.V."/>
            <person name="Hibbett D."/>
            <person name="Nagy L.G."/>
            <person name="Martin F.M."/>
        </authorList>
    </citation>
    <scope>NUCLEOTIDE SEQUENCE</scope>
    <source>
        <strain evidence="5">BED1</strain>
    </source>
</reference>
<comment type="similarity">
    <text evidence="2">Belongs to the cerato-platanin family.</text>
</comment>
<dbReference type="Gene3D" id="2.40.40.10">
    <property type="entry name" value="RlpA-like domain"/>
    <property type="match status" value="1"/>
</dbReference>
<dbReference type="Proteomes" id="UP001194468">
    <property type="component" value="Unassembled WGS sequence"/>
</dbReference>
<gene>
    <name evidence="5" type="ORF">L210DRAFT_3647297</name>
</gene>
<organism evidence="5 6">
    <name type="scientific">Boletus edulis BED1</name>
    <dbReference type="NCBI Taxonomy" id="1328754"/>
    <lineage>
        <taxon>Eukaryota</taxon>
        <taxon>Fungi</taxon>
        <taxon>Dikarya</taxon>
        <taxon>Basidiomycota</taxon>
        <taxon>Agaricomycotina</taxon>
        <taxon>Agaricomycetes</taxon>
        <taxon>Agaricomycetidae</taxon>
        <taxon>Boletales</taxon>
        <taxon>Boletineae</taxon>
        <taxon>Boletaceae</taxon>
        <taxon>Boletoideae</taxon>
        <taxon>Boletus</taxon>
    </lineage>
</organism>
<dbReference type="CDD" id="cd22778">
    <property type="entry name" value="DPBB_CEPL-like"/>
    <property type="match status" value="1"/>
</dbReference>
<evidence type="ECO:0000313" key="5">
    <source>
        <dbReference type="EMBL" id="KAF8437592.1"/>
    </source>
</evidence>
<dbReference type="Pfam" id="PF07249">
    <property type="entry name" value="Cerato-platanin"/>
    <property type="match status" value="1"/>
</dbReference>
<keyword evidence="3" id="KW-0964">Secreted</keyword>
<dbReference type="GO" id="GO:0005576">
    <property type="term" value="C:extracellular region"/>
    <property type="evidence" value="ECO:0007669"/>
    <property type="project" value="UniProtKB-SubCell"/>
</dbReference>
<feature type="signal peptide" evidence="4">
    <location>
        <begin position="1"/>
        <end position="19"/>
    </location>
</feature>
<dbReference type="SUPFAM" id="SSF50685">
    <property type="entry name" value="Barwin-like endoglucanases"/>
    <property type="match status" value="1"/>
</dbReference>
<accession>A0AAD4GDC8</accession>
<evidence type="ECO:0000256" key="1">
    <source>
        <dbReference type="ARBA" id="ARBA00004613"/>
    </source>
</evidence>
<evidence type="ECO:0000313" key="6">
    <source>
        <dbReference type="Proteomes" id="UP001194468"/>
    </source>
</evidence>
<dbReference type="InterPro" id="IPR010829">
    <property type="entry name" value="Cerato-platanin"/>
</dbReference>
<dbReference type="InterPro" id="IPR036908">
    <property type="entry name" value="RlpA-like_sf"/>
</dbReference>
<proteinExistence type="inferred from homology"/>
<comment type="caution">
    <text evidence="5">The sequence shown here is derived from an EMBL/GenBank/DDBJ whole genome shotgun (WGS) entry which is preliminary data.</text>
</comment>
<evidence type="ECO:0000256" key="3">
    <source>
        <dbReference type="ARBA" id="ARBA00022525"/>
    </source>
</evidence>
<sequence>MKLLGIAAAVLAVVAPAFAYSTKYFLIHDSLYDDGDTSLTKVTCSHGEHGLLTHGYTTFDSLPSYPHIGAAPQISETDLNSCGTCWEIRYTDPYGTSTSVNFTAIDAGKHGPDTFSISLKGMEHLTQMDGEVGSVTINANKIPHKWCGLH</sequence>
<evidence type="ECO:0000256" key="4">
    <source>
        <dbReference type="SAM" id="SignalP"/>
    </source>
</evidence>